<reference evidence="3" key="1">
    <citation type="journal article" date="2020" name="mSystems">
        <title>Genome- and Community-Level Interaction Insights into Carbon Utilization and Element Cycling Functions of Hydrothermarchaeota in Hydrothermal Sediment.</title>
        <authorList>
            <person name="Zhou Z."/>
            <person name="Liu Y."/>
            <person name="Xu W."/>
            <person name="Pan J."/>
            <person name="Luo Z.H."/>
            <person name="Li M."/>
        </authorList>
    </citation>
    <scope>NUCLEOTIDE SEQUENCE [LARGE SCALE GENOMIC DNA]</scope>
    <source>
        <strain evidence="3">SpSt-1088</strain>
    </source>
</reference>
<dbReference type="Pfam" id="PF02113">
    <property type="entry name" value="Peptidase_S13"/>
    <property type="match status" value="2"/>
</dbReference>
<keyword evidence="2" id="KW-0378">Hydrolase</keyword>
<keyword evidence="3" id="KW-0645">Protease</keyword>
<organism evidence="3">
    <name type="scientific">Fervidobacterium nodosum</name>
    <dbReference type="NCBI Taxonomy" id="2424"/>
    <lineage>
        <taxon>Bacteria</taxon>
        <taxon>Thermotogati</taxon>
        <taxon>Thermotogota</taxon>
        <taxon>Thermotogae</taxon>
        <taxon>Thermotogales</taxon>
        <taxon>Fervidobacteriaceae</taxon>
        <taxon>Fervidobacterium</taxon>
    </lineage>
</organism>
<dbReference type="Gene3D" id="3.40.710.10">
    <property type="entry name" value="DD-peptidase/beta-lactamase superfamily"/>
    <property type="match status" value="2"/>
</dbReference>
<dbReference type="GO" id="GO:0000270">
    <property type="term" value="P:peptidoglycan metabolic process"/>
    <property type="evidence" value="ECO:0007669"/>
    <property type="project" value="TreeGrafter"/>
</dbReference>
<comment type="similarity">
    <text evidence="1">Belongs to the peptidase S13 family.</text>
</comment>
<dbReference type="PANTHER" id="PTHR30023">
    <property type="entry name" value="D-ALANYL-D-ALANINE CARBOXYPEPTIDASE"/>
    <property type="match status" value="1"/>
</dbReference>
<dbReference type="InterPro" id="IPR012338">
    <property type="entry name" value="Beta-lactam/transpept-like"/>
</dbReference>
<dbReference type="EMBL" id="DRXW01000097">
    <property type="protein sequence ID" value="HHR33604.1"/>
    <property type="molecule type" value="Genomic_DNA"/>
</dbReference>
<dbReference type="PANTHER" id="PTHR30023:SF0">
    <property type="entry name" value="PENICILLIN-SENSITIVE CARBOXYPEPTIDASE A"/>
    <property type="match status" value="1"/>
</dbReference>
<gene>
    <name evidence="3" type="ORF">ENM46_01495</name>
</gene>
<dbReference type="SUPFAM" id="SSF56601">
    <property type="entry name" value="beta-lactamase/transpeptidase-like"/>
    <property type="match status" value="1"/>
</dbReference>
<proteinExistence type="inferred from homology"/>
<dbReference type="Gene3D" id="3.50.80.20">
    <property type="entry name" value="D-Ala-D-Ala carboxypeptidase C, peptidase S13"/>
    <property type="match status" value="1"/>
</dbReference>
<evidence type="ECO:0000313" key="3">
    <source>
        <dbReference type="EMBL" id="HHR33604.1"/>
    </source>
</evidence>
<accession>A0A7C5Y2Q0</accession>
<dbReference type="InterPro" id="IPR000667">
    <property type="entry name" value="Peptidase_S13"/>
</dbReference>
<protein>
    <submittedName>
        <fullName evidence="3">D-alanyl-D-alanine carboxypeptidase</fullName>
    </submittedName>
</protein>
<sequence length="399" mass="44738">MVFKAFKPSLIKLTLFFLLVFSITLFSQDLQELVNSKAPQGCFVGVYFQDVEDGTIIYKQNEHNLFIPASLTKIFTTLAAWDILGPDFRYTTTVYVPIGVISPILKGDVVIKGNGDPSMSVDILKNNLRKFVTEGVKEIQGDIIIDNSFFSDERWGVGWEWDYKNPSVDALILREYVNSFDPKSKNAVALHYGSQVIKILQSYGIKVTGSAKVGKLPASYREFIVIKSPPLKTLIEISNKLSSNSYAEQILRTLGLRVYNLGSISNSIKVVNDFYKKLFGDFYPFRLNDGCGLSTYNITTPYMVATTLAYAYKNYGGLEGFISTLSVAGKDGTLQNRLKDITLYGKTGTLQRVSNVAGIMITRTGRKLAFCIMLNNFVAPTYTAMAYQDEIIRFVWNNY</sequence>
<name>A0A7C5Y2Q0_9BACT</name>
<keyword evidence="3" id="KW-0121">Carboxypeptidase</keyword>
<evidence type="ECO:0000256" key="2">
    <source>
        <dbReference type="ARBA" id="ARBA00022801"/>
    </source>
</evidence>
<dbReference type="PRINTS" id="PR00922">
    <property type="entry name" value="DADACBPTASE3"/>
</dbReference>
<dbReference type="GO" id="GO:0006508">
    <property type="term" value="P:proteolysis"/>
    <property type="evidence" value="ECO:0007669"/>
    <property type="project" value="InterPro"/>
</dbReference>
<comment type="caution">
    <text evidence="3">The sequence shown here is derived from an EMBL/GenBank/DDBJ whole genome shotgun (WGS) entry which is preliminary data.</text>
</comment>
<dbReference type="GO" id="GO:0004185">
    <property type="term" value="F:serine-type carboxypeptidase activity"/>
    <property type="evidence" value="ECO:0007669"/>
    <property type="project" value="InterPro"/>
</dbReference>
<dbReference type="AlphaFoldDB" id="A0A7C5Y2Q0"/>
<evidence type="ECO:0000256" key="1">
    <source>
        <dbReference type="ARBA" id="ARBA00006096"/>
    </source>
</evidence>